<feature type="repeat" description="CXXCXGXG motif" evidence="12">
    <location>
        <begin position="188"/>
        <end position="195"/>
    </location>
</feature>
<dbReference type="SMART" id="SM00271">
    <property type="entry name" value="DnaJ"/>
    <property type="match status" value="1"/>
</dbReference>
<feature type="binding site" evidence="12">
    <location>
        <position position="214"/>
    </location>
    <ligand>
        <name>Zn(2+)</name>
        <dbReference type="ChEBI" id="CHEBI:29105"/>
        <label>2</label>
    </ligand>
</feature>
<dbReference type="Pfam" id="PF00226">
    <property type="entry name" value="DnaJ"/>
    <property type="match status" value="1"/>
</dbReference>
<evidence type="ECO:0000256" key="10">
    <source>
        <dbReference type="ARBA" id="ARBA00061004"/>
    </source>
</evidence>
<comment type="similarity">
    <text evidence="10 12">Belongs to the DnaJ family.</text>
</comment>
<feature type="binding site" evidence="12">
    <location>
        <position position="217"/>
    </location>
    <ligand>
        <name>Zn(2+)</name>
        <dbReference type="ChEBI" id="CHEBI:29105"/>
        <label>2</label>
    </ligand>
</feature>
<evidence type="ECO:0000313" key="16">
    <source>
        <dbReference type="EMBL" id="TNJ38374.1"/>
    </source>
</evidence>
<dbReference type="InterPro" id="IPR036410">
    <property type="entry name" value="HSP_DnaJ_Cys-rich_dom_sf"/>
</dbReference>
<dbReference type="SUPFAM" id="SSF57938">
    <property type="entry name" value="DnaJ/Hsp40 cysteine-rich domain"/>
    <property type="match status" value="1"/>
</dbReference>
<feature type="binding site" evidence="12">
    <location>
        <position position="231"/>
    </location>
    <ligand>
        <name>Zn(2+)</name>
        <dbReference type="ChEBI" id="CHEBI:29105"/>
        <label>1</label>
    </ligand>
</feature>
<feature type="domain" description="CR-type" evidence="15">
    <location>
        <begin position="159"/>
        <end position="240"/>
    </location>
</feature>
<dbReference type="GO" id="GO:0005737">
    <property type="term" value="C:cytoplasm"/>
    <property type="evidence" value="ECO:0007669"/>
    <property type="project" value="UniProtKB-SubCell"/>
</dbReference>
<keyword evidence="6 12" id="KW-0862">Zinc</keyword>
<dbReference type="InterPro" id="IPR008971">
    <property type="entry name" value="HSP40/DnaJ_pept-bd"/>
</dbReference>
<evidence type="ECO:0000313" key="17">
    <source>
        <dbReference type="Proteomes" id="UP000308271"/>
    </source>
</evidence>
<feature type="repeat" description="CXXCXGXG motif" evidence="12">
    <location>
        <begin position="214"/>
        <end position="221"/>
    </location>
</feature>
<keyword evidence="2 12" id="KW-0235">DNA replication</keyword>
<evidence type="ECO:0000256" key="8">
    <source>
        <dbReference type="ARBA" id="ARBA00023186"/>
    </source>
</evidence>
<evidence type="ECO:0000256" key="6">
    <source>
        <dbReference type="ARBA" id="ARBA00022833"/>
    </source>
</evidence>
<evidence type="ECO:0000259" key="14">
    <source>
        <dbReference type="PROSITE" id="PS50076"/>
    </source>
</evidence>
<comment type="subcellular location">
    <subcellularLocation>
        <location evidence="12">Cytoplasm</location>
    </subcellularLocation>
</comment>
<dbReference type="OrthoDB" id="9779889at2"/>
<comment type="subunit">
    <text evidence="12">Homodimer.</text>
</comment>
<comment type="function">
    <text evidence="9 12">Participates actively in the response to hyperosmotic and heat shock by preventing the aggregation of stress-denatured proteins and by disaggregating proteins, also in an autonomous, DnaK-independent fashion. Unfolded proteins bind initially to DnaJ; upon interaction with the DnaJ-bound protein, DnaK hydrolyzes its bound ATP, resulting in the formation of a stable complex. GrpE releases ADP from DnaK; ATP binding to DnaK triggers the release of the substrate protein, thus completing the reaction cycle. Several rounds of ATP-dependent interactions between DnaJ, DnaK and GrpE are required for fully efficient folding. Also involved, together with DnaK and GrpE, in the DNA replication of plasmids through activation of initiation proteins.</text>
</comment>
<feature type="binding site" evidence="12">
    <location>
        <position position="172"/>
    </location>
    <ligand>
        <name>Zn(2+)</name>
        <dbReference type="ChEBI" id="CHEBI:29105"/>
        <label>1</label>
    </ligand>
</feature>
<evidence type="ECO:0000256" key="1">
    <source>
        <dbReference type="ARBA" id="ARBA00022490"/>
    </source>
</evidence>
<dbReference type="PRINTS" id="PR00625">
    <property type="entry name" value="JDOMAIN"/>
</dbReference>
<evidence type="ECO:0000256" key="2">
    <source>
        <dbReference type="ARBA" id="ARBA00022705"/>
    </source>
</evidence>
<dbReference type="GO" id="GO:0006260">
    <property type="term" value="P:DNA replication"/>
    <property type="evidence" value="ECO:0007669"/>
    <property type="project" value="UniProtKB-KW"/>
</dbReference>
<dbReference type="GO" id="GO:0042026">
    <property type="term" value="P:protein refolding"/>
    <property type="evidence" value="ECO:0007669"/>
    <property type="project" value="TreeGrafter"/>
</dbReference>
<accession>A0A5C4S4M7</accession>
<dbReference type="InterPro" id="IPR036869">
    <property type="entry name" value="J_dom_sf"/>
</dbReference>
<dbReference type="Gene3D" id="2.10.230.10">
    <property type="entry name" value="Heat shock protein DnaJ, cysteine-rich domain"/>
    <property type="match status" value="1"/>
</dbReference>
<dbReference type="PROSITE" id="PS51188">
    <property type="entry name" value="ZF_CR"/>
    <property type="match status" value="1"/>
</dbReference>
<protein>
    <recommendedName>
        <fullName evidence="11 12">Chaperone protein DnaJ</fullName>
    </recommendedName>
</protein>
<reference evidence="16 17" key="1">
    <citation type="submission" date="2019-05" db="EMBL/GenBank/DDBJ databases">
        <title>Draft Whole-Genome sequence of the green sulfur bacterium Chlorobaculum thiosulfatiphilum DSM 249.</title>
        <authorList>
            <person name="Meyer T.E."/>
            <person name="Kyndt J.A."/>
        </authorList>
    </citation>
    <scope>NUCLEOTIDE SEQUENCE [LARGE SCALE GENOMIC DNA]</scope>
    <source>
        <strain evidence="16 17">DSM 249</strain>
    </source>
</reference>
<dbReference type="FunFam" id="1.10.287.110:FF:000034">
    <property type="entry name" value="Chaperone protein DnaJ"/>
    <property type="match status" value="1"/>
</dbReference>
<dbReference type="Gene3D" id="2.60.260.20">
    <property type="entry name" value="Urease metallochaperone UreE, N-terminal domain"/>
    <property type="match status" value="2"/>
</dbReference>
<comment type="domain">
    <text evidence="12">The J domain is necessary and sufficient to stimulate DnaK ATPase activity. Zinc center 1 plays an important role in the autonomous, DnaK-independent chaperone activity of DnaJ. Zinc center 2 is essential for interaction with DnaK and for DnaJ activity.</text>
</comment>
<dbReference type="GO" id="GO:0009408">
    <property type="term" value="P:response to heat"/>
    <property type="evidence" value="ECO:0007669"/>
    <property type="project" value="InterPro"/>
</dbReference>
<feature type="repeat" description="CXXCXGXG motif" evidence="12">
    <location>
        <begin position="172"/>
        <end position="179"/>
    </location>
</feature>
<feature type="zinc finger region" description="CR-type" evidence="13">
    <location>
        <begin position="159"/>
        <end position="240"/>
    </location>
</feature>
<dbReference type="Gene3D" id="1.10.287.110">
    <property type="entry name" value="DnaJ domain"/>
    <property type="match status" value="1"/>
</dbReference>
<feature type="binding site" evidence="12">
    <location>
        <position position="191"/>
    </location>
    <ligand>
        <name>Zn(2+)</name>
        <dbReference type="ChEBI" id="CHEBI:29105"/>
        <label>2</label>
    </ligand>
</feature>
<evidence type="ECO:0000256" key="7">
    <source>
        <dbReference type="ARBA" id="ARBA00023016"/>
    </source>
</evidence>
<dbReference type="FunFam" id="2.60.260.20:FF:000005">
    <property type="entry name" value="Chaperone protein dnaJ 1, mitochondrial"/>
    <property type="match status" value="1"/>
</dbReference>
<dbReference type="CDD" id="cd06257">
    <property type="entry name" value="DnaJ"/>
    <property type="match status" value="1"/>
</dbReference>
<feature type="binding site" evidence="12">
    <location>
        <position position="188"/>
    </location>
    <ligand>
        <name>Zn(2+)</name>
        <dbReference type="ChEBI" id="CHEBI:29105"/>
        <label>2</label>
    </ligand>
</feature>
<organism evidence="16 17">
    <name type="scientific">Chlorobaculum thiosulfatiphilum</name>
    <name type="common">Chlorobium limicola f.sp. thiosulfatophilum</name>
    <dbReference type="NCBI Taxonomy" id="115852"/>
    <lineage>
        <taxon>Bacteria</taxon>
        <taxon>Pseudomonadati</taxon>
        <taxon>Chlorobiota</taxon>
        <taxon>Chlorobiia</taxon>
        <taxon>Chlorobiales</taxon>
        <taxon>Chlorobiaceae</taxon>
        <taxon>Chlorobaculum</taxon>
    </lineage>
</organism>
<dbReference type="InterPro" id="IPR001623">
    <property type="entry name" value="DnaJ_domain"/>
</dbReference>
<dbReference type="InterPro" id="IPR018253">
    <property type="entry name" value="DnaJ_domain_CS"/>
</dbReference>
<dbReference type="PROSITE" id="PS50076">
    <property type="entry name" value="DNAJ_2"/>
    <property type="match status" value="1"/>
</dbReference>
<dbReference type="NCBIfam" id="NF010874">
    <property type="entry name" value="PRK14281.1"/>
    <property type="match status" value="1"/>
</dbReference>
<keyword evidence="17" id="KW-1185">Reference proteome</keyword>
<evidence type="ECO:0000256" key="4">
    <source>
        <dbReference type="ARBA" id="ARBA00022737"/>
    </source>
</evidence>
<keyword evidence="3 12" id="KW-0479">Metal-binding</keyword>
<dbReference type="CDD" id="cd10747">
    <property type="entry name" value="DnaJ_C"/>
    <property type="match status" value="1"/>
</dbReference>
<sequence length="403" mass="42970">MKRDYYEVLGVSRSADKDEIKKAYRKLALKYHPDKNPDNKDAEEKFKEANEAYEVLSNDDKRRRYDQFGHAGVGSSAASGGGPGGAGYGDINDIFSAFNDMFGGGGGRARSGGSPFGGFEDVFGGGFSGGGGGRRRSAGIHGTDLKIRLKLTLEEIAKGVEKTLKIKKQVTCQECNGSGSKSGKTETCPTCHGSGEVRQATKTMFGQFVNVAVCPTCGGEGHVVKDRCTSCYGEGIKQGETTVKITVPAGVQDGNYLTLQGQGNAGPRGGASGDLIVVIEEKPHEQFKRNGDDIIYDLPVGFPDLVMGTKIDVPTLEGHVKLTVPAGTQPNTMLRIVGKGIGHLRGGGSGDLYVRVNVFVPKDVSGKDRDLLKELKKSSDICPNHGDENHEKSIFEKAKDIFS</sequence>
<dbReference type="InterPro" id="IPR012724">
    <property type="entry name" value="DnaJ"/>
</dbReference>
<evidence type="ECO:0000256" key="3">
    <source>
        <dbReference type="ARBA" id="ARBA00022723"/>
    </source>
</evidence>
<dbReference type="HAMAP" id="MF_01152">
    <property type="entry name" value="DnaJ"/>
    <property type="match status" value="1"/>
</dbReference>
<dbReference type="Pfam" id="PF01556">
    <property type="entry name" value="DnaJ_C"/>
    <property type="match status" value="1"/>
</dbReference>
<dbReference type="FunFam" id="2.10.230.10:FF:000002">
    <property type="entry name" value="Molecular chaperone DnaJ"/>
    <property type="match status" value="1"/>
</dbReference>
<feature type="domain" description="J" evidence="14">
    <location>
        <begin position="4"/>
        <end position="69"/>
    </location>
</feature>
<dbReference type="InterPro" id="IPR001305">
    <property type="entry name" value="HSP_DnaJ_Cys-rich_dom"/>
</dbReference>
<evidence type="ECO:0000256" key="11">
    <source>
        <dbReference type="ARBA" id="ARBA00067609"/>
    </source>
</evidence>
<dbReference type="GO" id="GO:0005524">
    <property type="term" value="F:ATP binding"/>
    <property type="evidence" value="ECO:0007669"/>
    <property type="project" value="InterPro"/>
</dbReference>
<dbReference type="PANTHER" id="PTHR43096">
    <property type="entry name" value="DNAJ HOMOLOG 1, MITOCHONDRIAL-RELATED"/>
    <property type="match status" value="1"/>
</dbReference>
<feature type="binding site" evidence="12">
    <location>
        <position position="228"/>
    </location>
    <ligand>
        <name>Zn(2+)</name>
        <dbReference type="ChEBI" id="CHEBI:29105"/>
        <label>1</label>
    </ligand>
</feature>
<dbReference type="InterPro" id="IPR002939">
    <property type="entry name" value="DnaJ_C"/>
</dbReference>
<comment type="caution">
    <text evidence="16">The sequence shown here is derived from an EMBL/GenBank/DDBJ whole genome shotgun (WGS) entry which is preliminary data.</text>
</comment>
<dbReference type="Proteomes" id="UP000308271">
    <property type="component" value="Unassembled WGS sequence"/>
</dbReference>
<keyword evidence="1 12" id="KW-0963">Cytoplasm</keyword>
<dbReference type="CDD" id="cd10719">
    <property type="entry name" value="DnaJ_zf"/>
    <property type="match status" value="1"/>
</dbReference>
<dbReference type="EMBL" id="VDCH01000021">
    <property type="protein sequence ID" value="TNJ38374.1"/>
    <property type="molecule type" value="Genomic_DNA"/>
</dbReference>
<keyword evidence="5 12" id="KW-0863">Zinc-finger</keyword>
<dbReference type="PANTHER" id="PTHR43096:SF48">
    <property type="entry name" value="CHAPERONE PROTEIN DNAJ"/>
    <property type="match status" value="1"/>
</dbReference>
<proteinExistence type="inferred from homology"/>
<gene>
    <name evidence="12 16" type="primary">dnaJ</name>
    <name evidence="16" type="ORF">FGF66_09405</name>
</gene>
<keyword evidence="8 12" id="KW-0143">Chaperone</keyword>
<keyword evidence="4 12" id="KW-0677">Repeat</keyword>
<dbReference type="Pfam" id="PF00684">
    <property type="entry name" value="DnaJ_CXXCXGXG"/>
    <property type="match status" value="1"/>
</dbReference>
<comment type="cofactor">
    <cofactor evidence="12">
        <name>Zn(2+)</name>
        <dbReference type="ChEBI" id="CHEBI:29105"/>
    </cofactor>
    <text evidence="12">Binds 2 Zn(2+) ions per monomer.</text>
</comment>
<evidence type="ECO:0000256" key="9">
    <source>
        <dbReference type="ARBA" id="ARBA00053423"/>
    </source>
</evidence>
<evidence type="ECO:0000259" key="15">
    <source>
        <dbReference type="PROSITE" id="PS51188"/>
    </source>
</evidence>
<dbReference type="GO" id="GO:0008270">
    <property type="term" value="F:zinc ion binding"/>
    <property type="evidence" value="ECO:0007669"/>
    <property type="project" value="UniProtKB-UniRule"/>
</dbReference>
<dbReference type="PROSITE" id="PS00636">
    <property type="entry name" value="DNAJ_1"/>
    <property type="match status" value="1"/>
</dbReference>
<dbReference type="SUPFAM" id="SSF46565">
    <property type="entry name" value="Chaperone J-domain"/>
    <property type="match status" value="1"/>
</dbReference>
<dbReference type="AlphaFoldDB" id="A0A5C4S4M7"/>
<feature type="repeat" description="CXXCXGXG motif" evidence="12">
    <location>
        <begin position="228"/>
        <end position="235"/>
    </location>
</feature>
<evidence type="ECO:0000256" key="12">
    <source>
        <dbReference type="HAMAP-Rule" id="MF_01152"/>
    </source>
</evidence>
<dbReference type="GO" id="GO:0051082">
    <property type="term" value="F:unfolded protein binding"/>
    <property type="evidence" value="ECO:0007669"/>
    <property type="project" value="UniProtKB-UniRule"/>
</dbReference>
<dbReference type="NCBIfam" id="TIGR02349">
    <property type="entry name" value="DnaJ_bact"/>
    <property type="match status" value="1"/>
</dbReference>
<dbReference type="SUPFAM" id="SSF49493">
    <property type="entry name" value="HSP40/DnaJ peptide-binding domain"/>
    <property type="match status" value="2"/>
</dbReference>
<keyword evidence="7 12" id="KW-0346">Stress response</keyword>
<name>A0A5C4S4M7_CHLTI</name>
<dbReference type="GO" id="GO:0031072">
    <property type="term" value="F:heat shock protein binding"/>
    <property type="evidence" value="ECO:0007669"/>
    <property type="project" value="InterPro"/>
</dbReference>
<evidence type="ECO:0000256" key="5">
    <source>
        <dbReference type="ARBA" id="ARBA00022771"/>
    </source>
</evidence>
<evidence type="ECO:0000256" key="13">
    <source>
        <dbReference type="PROSITE-ProRule" id="PRU00546"/>
    </source>
</evidence>
<dbReference type="RefSeq" id="WP_139457390.1">
    <property type="nucleotide sequence ID" value="NZ_VDCH01000021.1"/>
</dbReference>
<feature type="binding site" evidence="12">
    <location>
        <position position="175"/>
    </location>
    <ligand>
        <name>Zn(2+)</name>
        <dbReference type="ChEBI" id="CHEBI:29105"/>
        <label>1</label>
    </ligand>
</feature>